<organism evidence="8 9">
    <name type="scientific">Oceanospirillum linum</name>
    <dbReference type="NCBI Taxonomy" id="966"/>
    <lineage>
        <taxon>Bacteria</taxon>
        <taxon>Pseudomonadati</taxon>
        <taxon>Pseudomonadota</taxon>
        <taxon>Gammaproteobacteria</taxon>
        <taxon>Oceanospirillales</taxon>
        <taxon>Oceanospirillaceae</taxon>
        <taxon>Oceanospirillum</taxon>
    </lineage>
</organism>
<dbReference type="SUPFAM" id="SSF103481">
    <property type="entry name" value="Multidrug resistance efflux transporter EmrE"/>
    <property type="match status" value="1"/>
</dbReference>
<evidence type="ECO:0000256" key="4">
    <source>
        <dbReference type="ARBA" id="ARBA00022989"/>
    </source>
</evidence>
<name>A0A1T1G9E8_OCELI</name>
<dbReference type="InterPro" id="IPR037185">
    <property type="entry name" value="EmrE-like"/>
</dbReference>
<feature type="transmembrane region" description="Helical" evidence="6">
    <location>
        <begin position="47"/>
        <end position="67"/>
    </location>
</feature>
<comment type="caution">
    <text evidence="8">The sequence shown here is derived from an EMBL/GenBank/DDBJ whole genome shotgun (WGS) entry which is preliminary data.</text>
</comment>
<dbReference type="EMBL" id="MTSD02000271">
    <property type="protein sequence ID" value="OOV74102.1"/>
    <property type="molecule type" value="Genomic_DNA"/>
</dbReference>
<dbReference type="InterPro" id="IPR050638">
    <property type="entry name" value="AA-Vitamin_Transporters"/>
</dbReference>
<keyword evidence="3 6" id="KW-0812">Transmembrane</keyword>
<keyword evidence="4 6" id="KW-1133">Transmembrane helix</keyword>
<evidence type="ECO:0000256" key="3">
    <source>
        <dbReference type="ARBA" id="ARBA00022692"/>
    </source>
</evidence>
<sequence>IFILMLSWLFFREKVSGIQVIGMLISLLGVVTVVTQGNPETLLSLDLLNVGTAWILAAVLSWAIYSALLRLRPEGISPFGFFGLTVVIGVVALLPFYLYETSNGRPMPVTPVSILSVLYVGIFPSI</sequence>
<evidence type="ECO:0000313" key="9">
    <source>
        <dbReference type="Proteomes" id="UP000190064"/>
    </source>
</evidence>
<keyword evidence="2" id="KW-1003">Cell membrane</keyword>
<dbReference type="PANTHER" id="PTHR32322">
    <property type="entry name" value="INNER MEMBRANE TRANSPORTER"/>
    <property type="match status" value="1"/>
</dbReference>
<dbReference type="Pfam" id="PF00892">
    <property type="entry name" value="EamA"/>
    <property type="match status" value="1"/>
</dbReference>
<protein>
    <recommendedName>
        <fullName evidence="7">EamA domain-containing protein</fullName>
    </recommendedName>
</protein>
<proteinExistence type="predicted"/>
<dbReference type="AlphaFoldDB" id="A0A1T1G9E8"/>
<evidence type="ECO:0000256" key="6">
    <source>
        <dbReference type="SAM" id="Phobius"/>
    </source>
</evidence>
<feature type="transmembrane region" description="Helical" evidence="6">
    <location>
        <begin position="15"/>
        <end position="35"/>
    </location>
</feature>
<dbReference type="InterPro" id="IPR000620">
    <property type="entry name" value="EamA_dom"/>
</dbReference>
<evidence type="ECO:0000256" key="5">
    <source>
        <dbReference type="ARBA" id="ARBA00023136"/>
    </source>
</evidence>
<feature type="non-terminal residue" evidence="8">
    <location>
        <position position="1"/>
    </location>
</feature>
<dbReference type="PANTHER" id="PTHR32322:SF18">
    <property type="entry name" value="S-ADENOSYLMETHIONINE_S-ADENOSYLHOMOCYSTEINE TRANSPORTER"/>
    <property type="match status" value="1"/>
</dbReference>
<feature type="non-terminal residue" evidence="8">
    <location>
        <position position="126"/>
    </location>
</feature>
<evidence type="ECO:0000256" key="1">
    <source>
        <dbReference type="ARBA" id="ARBA00004651"/>
    </source>
</evidence>
<evidence type="ECO:0000313" key="8">
    <source>
        <dbReference type="EMBL" id="OOV74102.1"/>
    </source>
</evidence>
<feature type="transmembrane region" description="Helical" evidence="6">
    <location>
        <begin position="79"/>
        <end position="99"/>
    </location>
</feature>
<dbReference type="GO" id="GO:0005886">
    <property type="term" value="C:plasma membrane"/>
    <property type="evidence" value="ECO:0007669"/>
    <property type="project" value="UniProtKB-SubCell"/>
</dbReference>
<evidence type="ECO:0000256" key="2">
    <source>
        <dbReference type="ARBA" id="ARBA00022475"/>
    </source>
</evidence>
<keyword evidence="9" id="KW-1185">Reference proteome</keyword>
<accession>A0A1T1G9E8</accession>
<comment type="subcellular location">
    <subcellularLocation>
        <location evidence="1">Cell membrane</location>
        <topology evidence="1">Multi-pass membrane protein</topology>
    </subcellularLocation>
</comment>
<reference evidence="8" key="1">
    <citation type="submission" date="2017-02" db="EMBL/GenBank/DDBJ databases">
        <title>Draft Genome Sequence of the Salt Water Bacterium Oceanospirillum linum ATCC 11336.</title>
        <authorList>
            <person name="Trachtenberg A.M."/>
            <person name="Carney J.G."/>
            <person name="Linnane J.D."/>
            <person name="Rheaume B.A."/>
            <person name="Pitts N.L."/>
            <person name="Mykles D.L."/>
            <person name="Maclea K.S."/>
        </authorList>
    </citation>
    <scope>NUCLEOTIDE SEQUENCE [LARGE SCALE GENOMIC DNA]</scope>
    <source>
        <strain evidence="8">ATCC 11336</strain>
    </source>
</reference>
<dbReference type="RefSeq" id="WP_145952612.1">
    <property type="nucleotide sequence ID" value="NZ_MTSD02000271.1"/>
</dbReference>
<dbReference type="STRING" id="966.BTA35_0217625"/>
<keyword evidence="5 6" id="KW-0472">Membrane</keyword>
<dbReference type="Proteomes" id="UP000190064">
    <property type="component" value="Unassembled WGS sequence"/>
</dbReference>
<feature type="domain" description="EamA" evidence="7">
    <location>
        <begin position="51"/>
        <end position="125"/>
    </location>
</feature>
<gene>
    <name evidence="8" type="ORF">BTA35_0217625</name>
</gene>
<evidence type="ECO:0000259" key="7">
    <source>
        <dbReference type="Pfam" id="PF00892"/>
    </source>
</evidence>